<evidence type="ECO:0000256" key="1">
    <source>
        <dbReference type="ARBA" id="ARBA00022737"/>
    </source>
</evidence>
<feature type="compositionally biased region" description="Polar residues" evidence="4">
    <location>
        <begin position="28"/>
        <end position="38"/>
    </location>
</feature>
<dbReference type="Proteomes" id="UP001430848">
    <property type="component" value="Unassembled WGS sequence"/>
</dbReference>
<keyword evidence="2 3" id="KW-0040">ANK repeat</keyword>
<dbReference type="SUPFAM" id="SSF48403">
    <property type="entry name" value="Ankyrin repeat"/>
    <property type="match status" value="2"/>
</dbReference>
<name>A0ABR1NVD1_DIAER</name>
<proteinExistence type="predicted"/>
<feature type="domain" description="Nephrocystin 3-like N-terminal" evidence="5">
    <location>
        <begin position="391"/>
        <end position="536"/>
    </location>
</feature>
<evidence type="ECO:0000256" key="4">
    <source>
        <dbReference type="SAM" id="MobiDB-lite"/>
    </source>
</evidence>
<evidence type="ECO:0000256" key="3">
    <source>
        <dbReference type="PROSITE-ProRule" id="PRU00023"/>
    </source>
</evidence>
<dbReference type="InterPro" id="IPR002110">
    <property type="entry name" value="Ankyrin_rpt"/>
</dbReference>
<dbReference type="Gene3D" id="3.40.50.300">
    <property type="entry name" value="P-loop containing nucleotide triphosphate hydrolases"/>
    <property type="match status" value="1"/>
</dbReference>
<dbReference type="EMBL" id="JAKNSF020000097">
    <property type="protein sequence ID" value="KAK7716752.1"/>
    <property type="molecule type" value="Genomic_DNA"/>
</dbReference>
<organism evidence="6 7">
    <name type="scientific">Diaporthe eres</name>
    <name type="common">Phomopsis oblonga</name>
    <dbReference type="NCBI Taxonomy" id="83184"/>
    <lineage>
        <taxon>Eukaryota</taxon>
        <taxon>Fungi</taxon>
        <taxon>Dikarya</taxon>
        <taxon>Ascomycota</taxon>
        <taxon>Pezizomycotina</taxon>
        <taxon>Sordariomycetes</taxon>
        <taxon>Sordariomycetidae</taxon>
        <taxon>Diaporthales</taxon>
        <taxon>Diaporthaceae</taxon>
        <taxon>Diaporthe</taxon>
        <taxon>Diaporthe eres species complex</taxon>
    </lineage>
</organism>
<dbReference type="InterPro" id="IPR027417">
    <property type="entry name" value="P-loop_NTPase"/>
</dbReference>
<feature type="repeat" description="ANK" evidence="3">
    <location>
        <begin position="828"/>
        <end position="860"/>
    </location>
</feature>
<feature type="compositionally biased region" description="Polar residues" evidence="4">
    <location>
        <begin position="78"/>
        <end position="91"/>
    </location>
</feature>
<feature type="compositionally biased region" description="Basic and acidic residues" evidence="4">
    <location>
        <begin position="56"/>
        <end position="65"/>
    </location>
</feature>
<accession>A0ABR1NVD1</accession>
<comment type="caution">
    <text evidence="6">The sequence shown here is derived from an EMBL/GenBank/DDBJ whole genome shotgun (WGS) entry which is preliminary data.</text>
</comment>
<dbReference type="Pfam" id="PF24883">
    <property type="entry name" value="NPHP3_N"/>
    <property type="match status" value="1"/>
</dbReference>
<dbReference type="SMART" id="SM00248">
    <property type="entry name" value="ANK"/>
    <property type="match status" value="10"/>
</dbReference>
<evidence type="ECO:0000313" key="6">
    <source>
        <dbReference type="EMBL" id="KAK7716752.1"/>
    </source>
</evidence>
<keyword evidence="7" id="KW-1185">Reference proteome</keyword>
<dbReference type="Pfam" id="PF00023">
    <property type="entry name" value="Ank"/>
    <property type="match status" value="1"/>
</dbReference>
<protein>
    <recommendedName>
        <fullName evidence="5">Nephrocystin 3-like N-terminal domain-containing protein</fullName>
    </recommendedName>
</protein>
<evidence type="ECO:0000259" key="5">
    <source>
        <dbReference type="Pfam" id="PF24883"/>
    </source>
</evidence>
<keyword evidence="1" id="KW-0677">Repeat</keyword>
<dbReference type="InterPro" id="IPR056884">
    <property type="entry name" value="NPHP3-like_N"/>
</dbReference>
<dbReference type="PROSITE" id="PS50297">
    <property type="entry name" value="ANK_REP_REGION"/>
    <property type="match status" value="2"/>
</dbReference>
<reference evidence="6 7" key="1">
    <citation type="submission" date="2024-02" db="EMBL/GenBank/DDBJ databases">
        <title>De novo assembly and annotation of 12 fungi associated with fruit tree decline syndrome in Ontario, Canada.</title>
        <authorList>
            <person name="Sulman M."/>
            <person name="Ellouze W."/>
            <person name="Ilyukhin E."/>
        </authorList>
    </citation>
    <scope>NUCLEOTIDE SEQUENCE [LARGE SCALE GENOMIC DNA]</scope>
    <source>
        <strain evidence="6 7">M169</strain>
    </source>
</reference>
<dbReference type="Pfam" id="PF12796">
    <property type="entry name" value="Ank_2"/>
    <property type="match status" value="3"/>
</dbReference>
<evidence type="ECO:0000313" key="7">
    <source>
        <dbReference type="Proteomes" id="UP001430848"/>
    </source>
</evidence>
<dbReference type="PRINTS" id="PR01415">
    <property type="entry name" value="ANKYRIN"/>
</dbReference>
<dbReference type="PROSITE" id="PS50088">
    <property type="entry name" value="ANK_REPEAT"/>
    <property type="match status" value="2"/>
</dbReference>
<dbReference type="Gene3D" id="1.25.40.20">
    <property type="entry name" value="Ankyrin repeat-containing domain"/>
    <property type="match status" value="4"/>
</dbReference>
<evidence type="ECO:0000256" key="2">
    <source>
        <dbReference type="ARBA" id="ARBA00023043"/>
    </source>
</evidence>
<dbReference type="PANTHER" id="PTHR24198">
    <property type="entry name" value="ANKYRIN REPEAT AND PROTEIN KINASE DOMAIN-CONTAINING PROTEIN"/>
    <property type="match status" value="1"/>
</dbReference>
<dbReference type="InterPro" id="IPR036770">
    <property type="entry name" value="Ankyrin_rpt-contain_sf"/>
</dbReference>
<sequence>MRASGRCIKAKAEKILDRMRRKRPAAGVNNTTSGSFTPTKDEGSSYVQAGKTGHPTGKDTPDSRSKITPGPPIKSNDEAGQSTASQLSSDAQAVDKTGNISPVQAEGRLDLWKEALDKLPEEQQRRISSLVTSGKPAEVPQGATASDVSVLVAVTRARQEECEKKSWRNKLVPGSADKIVLGGLAGQVISWLTKAGDIGMEFAPTIAQQVWPCVKAILKIPVREAEQMAALLSVADKVARVTTRGRVYERCFFKASGLPADVLEALHEDLVALYKACLELLAEAIGLLDKNCFQKTVHSILHPDAMMKEAGSDFSDLESRLSQSVEMASAEISKDLLIQIRKLDTPIARIDEGVSKVLKSTDEKEERKIYKWISPVLVWDHHRSVAEKRMDAGAGKTFLTSKVIDDISDKGKLLDNGPHDGALAFFYFSRNDNSRNSGLACLRSLVRQLFTRASYPGKILTRMKTLYDGCISKGQSLSRDLCEAQLVKSMDLFSRITIVLDALDECNEDDRDGLVKTLTSLMGNSSRSLRVFISSRPDEQIREEFNDQASLEVHELLKFSSPDEVRERLGKLPRDLKETYDDIYKRQVTGHSEFATRVANRAIMWVMAADEPLTSGQLLSAVRINPVKYVETMDQIPNSFSSAGYVTSISENADYIDVHDEVDEEQLLESCANLLTWSPKDGVWALAHASVADYFEDHYFSRVQAATYTGTVCLAMVMDFYRSVTARRPLGAAMCLKMMKDGQGLEELLSTAEVGHESPLIHHEFIDAEHEDLNEKEYASFAMVAYGLFHLLQSWWQVPPASEGGEHNQAHADEDPAIWIDTTVQDDEGFTLLHLACLIGHPAIVKTLLALGADANKEFEGRTSLSLACEQDHDENLQIITTLIREARFGDTDVLRALLSAGADPNRSIKRRNLGIEPELPGSPLVAAAAANQVGALRVLIEEGHADPNMFIHDVFDRCTAAIWAAYEHRLDALEYLIRNGHVDPNAPVPEARRLKTVAIAAIAGAQHVRDKANLFRRLVEIGLDFASFREAGGLKYLSDKYYSDLHLTIAAEKGSLDLIKILVENPSPQLNNDDSAYLPVLQYLLEKGADVNVQTQDTHGSALALAIRLRQGDGVRWLLDHGADVNLSLSHGWYGSALIAAISSGEMEMEMEIVQMLCDSGANVDLQTRIGDCGSALAAAESRGYKEVAMCLLNHGAKVNLALRYGTFRCALTAAVWAGEEDMVGFLLDHGANVNFYADCDDHPSGGTLDRLAHLYPELDPKTASALVLNNAKSPLMVAACGGDEELVKLLIARGADVTRQENQGWEAVLEVARASGRARGCQERTIAANSNAFDDYWRWYRGDVFGGLPE</sequence>
<feature type="repeat" description="ANK" evidence="3">
    <location>
        <begin position="1272"/>
        <end position="1304"/>
    </location>
</feature>
<dbReference type="PANTHER" id="PTHR24198:SF165">
    <property type="entry name" value="ANKYRIN REPEAT-CONTAINING PROTEIN-RELATED"/>
    <property type="match status" value="1"/>
</dbReference>
<gene>
    <name evidence="6" type="ORF">SLS63_010955</name>
</gene>
<feature type="region of interest" description="Disordered" evidence="4">
    <location>
        <begin position="1"/>
        <end position="102"/>
    </location>
</feature>